<evidence type="ECO:0000313" key="1">
    <source>
        <dbReference type="EMBL" id="ETN99708.1"/>
    </source>
</evidence>
<comment type="caution">
    <text evidence="1">The sequence shown here is derived from an EMBL/GenBank/DDBJ whole genome shotgun (WGS) entry which is preliminary data.</text>
</comment>
<name>X6LDS6_RETFI</name>
<organism evidence="1 2">
    <name type="scientific">Reticulomyxa filosa</name>
    <dbReference type="NCBI Taxonomy" id="46433"/>
    <lineage>
        <taxon>Eukaryota</taxon>
        <taxon>Sar</taxon>
        <taxon>Rhizaria</taxon>
        <taxon>Retaria</taxon>
        <taxon>Foraminifera</taxon>
        <taxon>Monothalamids</taxon>
        <taxon>Reticulomyxidae</taxon>
        <taxon>Reticulomyxa</taxon>
    </lineage>
</organism>
<dbReference type="Proteomes" id="UP000023152">
    <property type="component" value="Unassembled WGS sequence"/>
</dbReference>
<evidence type="ECO:0000313" key="2">
    <source>
        <dbReference type="Proteomes" id="UP000023152"/>
    </source>
</evidence>
<dbReference type="AlphaFoldDB" id="X6LDS6"/>
<gene>
    <name evidence="1" type="ORF">RFI_37759</name>
</gene>
<sequence>MKLDEQNQSIYIFSTFFRFKILKFRNFFTRNLIGLERYQVNWRTGIELIIQENAQMTIHAKKFFNKKLKASVKYLRSNMLATWSCPNFNSRLLAGTAIAHIINFKLFEFFNISCSTSHNIGIFFSNYTQFKAQYNDQYSRHTVIEIDICSMMNNYI</sequence>
<dbReference type="EMBL" id="ASPP01043161">
    <property type="protein sequence ID" value="ETN99708.1"/>
    <property type="molecule type" value="Genomic_DNA"/>
</dbReference>
<keyword evidence="2" id="KW-1185">Reference proteome</keyword>
<protein>
    <submittedName>
        <fullName evidence="1">Uncharacterized protein</fullName>
    </submittedName>
</protein>
<accession>X6LDS6</accession>
<reference evidence="1 2" key="1">
    <citation type="journal article" date="2013" name="Curr. Biol.">
        <title>The Genome of the Foraminiferan Reticulomyxa filosa.</title>
        <authorList>
            <person name="Glockner G."/>
            <person name="Hulsmann N."/>
            <person name="Schleicher M."/>
            <person name="Noegel A.A."/>
            <person name="Eichinger L."/>
            <person name="Gallinger C."/>
            <person name="Pawlowski J."/>
            <person name="Sierra R."/>
            <person name="Euteneuer U."/>
            <person name="Pillet L."/>
            <person name="Moustafa A."/>
            <person name="Platzer M."/>
            <person name="Groth M."/>
            <person name="Szafranski K."/>
            <person name="Schliwa M."/>
        </authorList>
    </citation>
    <scope>NUCLEOTIDE SEQUENCE [LARGE SCALE GENOMIC DNA]</scope>
</reference>
<proteinExistence type="predicted"/>